<evidence type="ECO:0000256" key="12">
    <source>
        <dbReference type="ARBA" id="ARBA00023303"/>
    </source>
</evidence>
<accession>A0ABD3QWF4</accession>
<gene>
    <name evidence="16" type="ORF">ACHAW5_005882</name>
</gene>
<dbReference type="InterPro" id="IPR006990">
    <property type="entry name" value="Tweety"/>
</dbReference>
<evidence type="ECO:0000256" key="14">
    <source>
        <dbReference type="SAM" id="MobiDB-lite"/>
    </source>
</evidence>
<evidence type="ECO:0000256" key="1">
    <source>
        <dbReference type="ARBA" id="ARBA00004651"/>
    </source>
</evidence>
<keyword evidence="4" id="KW-1003">Cell membrane</keyword>
<keyword evidence="3" id="KW-0813">Transport</keyword>
<comment type="similarity">
    <text evidence="2">Belongs to the tweety family.</text>
</comment>
<evidence type="ECO:0000256" key="8">
    <source>
        <dbReference type="ARBA" id="ARBA00023136"/>
    </source>
</evidence>
<keyword evidence="10" id="KW-0325">Glycoprotein</keyword>
<comment type="subcellular location">
    <subcellularLocation>
        <location evidence="1">Cell membrane</location>
        <topology evidence="1">Multi-pass membrane protein</topology>
    </subcellularLocation>
</comment>
<dbReference type="GO" id="GO:0005886">
    <property type="term" value="C:plasma membrane"/>
    <property type="evidence" value="ECO:0007669"/>
    <property type="project" value="UniProtKB-SubCell"/>
</dbReference>
<keyword evidence="9" id="KW-0869">Chloride channel</keyword>
<evidence type="ECO:0000256" key="10">
    <source>
        <dbReference type="ARBA" id="ARBA00023180"/>
    </source>
</evidence>
<evidence type="ECO:0000256" key="3">
    <source>
        <dbReference type="ARBA" id="ARBA00022448"/>
    </source>
</evidence>
<evidence type="ECO:0000256" key="2">
    <source>
        <dbReference type="ARBA" id="ARBA00009849"/>
    </source>
</evidence>
<evidence type="ECO:0000256" key="4">
    <source>
        <dbReference type="ARBA" id="ARBA00022475"/>
    </source>
</evidence>
<feature type="compositionally biased region" description="Polar residues" evidence="14">
    <location>
        <begin position="512"/>
        <end position="533"/>
    </location>
</feature>
<keyword evidence="8 15" id="KW-0472">Membrane</keyword>
<feature type="region of interest" description="Disordered" evidence="14">
    <location>
        <begin position="562"/>
        <end position="659"/>
    </location>
</feature>
<dbReference type="PANTHER" id="PTHR12424:SF19">
    <property type="entry name" value="INTEGRASE ZINC-BINDING DOMAIN-CONTAINING PROTEIN"/>
    <property type="match status" value="1"/>
</dbReference>
<feature type="region of interest" description="Disordered" evidence="14">
    <location>
        <begin position="678"/>
        <end position="697"/>
    </location>
</feature>
<dbReference type="Proteomes" id="UP001530315">
    <property type="component" value="Unassembled WGS sequence"/>
</dbReference>
<keyword evidence="5 15" id="KW-0812">Transmembrane</keyword>
<feature type="transmembrane region" description="Helical" evidence="15">
    <location>
        <begin position="440"/>
        <end position="460"/>
    </location>
</feature>
<keyword evidence="7" id="KW-0406">Ion transport</keyword>
<dbReference type="GO" id="GO:0034707">
    <property type="term" value="C:chloride channel complex"/>
    <property type="evidence" value="ECO:0007669"/>
    <property type="project" value="UniProtKB-KW"/>
</dbReference>
<dbReference type="PANTHER" id="PTHR12424">
    <property type="entry name" value="TWEETY-RELATED"/>
    <property type="match status" value="1"/>
</dbReference>
<keyword evidence="12" id="KW-0407">Ion channel</keyword>
<dbReference type="EMBL" id="JALLAZ020000090">
    <property type="protein sequence ID" value="KAL3804284.1"/>
    <property type="molecule type" value="Genomic_DNA"/>
</dbReference>
<protein>
    <recommendedName>
        <fullName evidence="18">Protein tweety homolog</fullName>
    </recommendedName>
</protein>
<keyword evidence="17" id="KW-1185">Reference proteome</keyword>
<feature type="transmembrane region" description="Helical" evidence="15">
    <location>
        <begin position="271"/>
        <end position="296"/>
    </location>
</feature>
<feature type="non-terminal residue" evidence="16">
    <location>
        <position position="1"/>
    </location>
</feature>
<feature type="coiled-coil region" evidence="13">
    <location>
        <begin position="176"/>
        <end position="203"/>
    </location>
</feature>
<feature type="transmembrane region" description="Helical" evidence="15">
    <location>
        <begin position="30"/>
        <end position="53"/>
    </location>
</feature>
<comment type="caution">
    <text evidence="16">The sequence shown here is derived from an EMBL/GenBank/DDBJ whole genome shotgun (WGS) entry which is preliminary data.</text>
</comment>
<evidence type="ECO:0000256" key="6">
    <source>
        <dbReference type="ARBA" id="ARBA00022989"/>
    </source>
</evidence>
<evidence type="ECO:0000256" key="9">
    <source>
        <dbReference type="ARBA" id="ARBA00023173"/>
    </source>
</evidence>
<feature type="region of interest" description="Disordered" evidence="14">
    <location>
        <begin position="511"/>
        <end position="533"/>
    </location>
</feature>
<evidence type="ECO:0000313" key="16">
    <source>
        <dbReference type="EMBL" id="KAL3804284.1"/>
    </source>
</evidence>
<organism evidence="16 17">
    <name type="scientific">Stephanodiscus triporus</name>
    <dbReference type="NCBI Taxonomy" id="2934178"/>
    <lineage>
        <taxon>Eukaryota</taxon>
        <taxon>Sar</taxon>
        <taxon>Stramenopiles</taxon>
        <taxon>Ochrophyta</taxon>
        <taxon>Bacillariophyta</taxon>
        <taxon>Coscinodiscophyceae</taxon>
        <taxon>Thalassiosirophycidae</taxon>
        <taxon>Stephanodiscales</taxon>
        <taxon>Stephanodiscaceae</taxon>
        <taxon>Stephanodiscus</taxon>
    </lineage>
</organism>
<sequence>EKYGPYHYRFSHGSEFSKLASSEQEEQTDYVVGILAVSFFITSLFIFWAAVIITCKCMGKRRVGLCAGRVLVKCDEKGQFRPPPYVWKLRCTFILFGYCMFVLCMTLVGPGLASIKTTSATLRKLSRDVNDLTTQGLLILDSVQRVKWNIDGLDVHSMLRVEEACPTLENSTFILNNSSRSSIDSLEKKFIQLKEQIQNTDLEKIRQHIDLIMDGTEHIETAATTFEENDWIVKMFVLFLGALIFFMIFAACSAWSGIHRYLSGLTCMLELLILPTFVLAIICCWIATSALAFASISNADFCSGNSQQSGPAGTVTAIFEERGITSNDMIFTAFTYYQSGCATDDPIIQLYEYEDYLQSGIGSADQFLAKVNEVGVNEINDKCGGDITSFIEGIELISDNLGLLLDALRSFFELASCSKMRPIYMQAFEGVACTDSCGSFAFLFLIMSAMSLAGMIMVMLRAGMYPYKQVFPHSSLDDEEDELEEYRAYLQYVSPFLNMWGGNTDDNDDLSTKTGTYVTSSESTSHTRPNTHTSMNIELAVSSTMNSHDFIPEDALHPSALPKTPSCYHASGEAKSGTSFEDEETKQPSPLGPLSSPNSTFVTDQSRMYTPDSQHTSDGDGDDEMIRQLDSDCECTPLTPQTPGTHLSGMRSRRLHTPDFLTPGTFRRWRRRGKEDLQTGDELPETPLMISPEGQRNGVNYFSSLLSPLSRGRYPVDQGEDKFK</sequence>
<feature type="compositionally biased region" description="Low complexity" evidence="14">
    <location>
        <begin position="588"/>
        <end position="599"/>
    </location>
</feature>
<evidence type="ECO:0000256" key="15">
    <source>
        <dbReference type="SAM" id="Phobius"/>
    </source>
</evidence>
<dbReference type="GO" id="GO:0005254">
    <property type="term" value="F:chloride channel activity"/>
    <property type="evidence" value="ECO:0007669"/>
    <property type="project" value="UniProtKB-KW"/>
</dbReference>
<evidence type="ECO:0000256" key="13">
    <source>
        <dbReference type="SAM" id="Coils"/>
    </source>
</evidence>
<name>A0ABD3QWF4_9STRA</name>
<evidence type="ECO:0008006" key="18">
    <source>
        <dbReference type="Google" id="ProtNLM"/>
    </source>
</evidence>
<evidence type="ECO:0000256" key="11">
    <source>
        <dbReference type="ARBA" id="ARBA00023214"/>
    </source>
</evidence>
<feature type="compositionally biased region" description="Polar residues" evidence="14">
    <location>
        <begin position="600"/>
        <end position="616"/>
    </location>
</feature>
<proteinExistence type="inferred from homology"/>
<keyword evidence="13" id="KW-0175">Coiled coil</keyword>
<feature type="transmembrane region" description="Helical" evidence="15">
    <location>
        <begin position="236"/>
        <end position="259"/>
    </location>
</feature>
<dbReference type="AlphaFoldDB" id="A0ABD3QWF4"/>
<evidence type="ECO:0000256" key="7">
    <source>
        <dbReference type="ARBA" id="ARBA00023065"/>
    </source>
</evidence>
<evidence type="ECO:0000256" key="5">
    <source>
        <dbReference type="ARBA" id="ARBA00022692"/>
    </source>
</evidence>
<reference evidence="16 17" key="1">
    <citation type="submission" date="2024-10" db="EMBL/GenBank/DDBJ databases">
        <title>Updated reference genomes for cyclostephanoid diatoms.</title>
        <authorList>
            <person name="Roberts W.R."/>
            <person name="Alverson A.J."/>
        </authorList>
    </citation>
    <scope>NUCLEOTIDE SEQUENCE [LARGE SCALE GENOMIC DNA]</scope>
    <source>
        <strain evidence="16 17">AJA276-08</strain>
    </source>
</reference>
<feature type="transmembrane region" description="Helical" evidence="15">
    <location>
        <begin position="91"/>
        <end position="113"/>
    </location>
</feature>
<keyword evidence="6 15" id="KW-1133">Transmembrane helix</keyword>
<keyword evidence="11" id="KW-0868">Chloride</keyword>
<evidence type="ECO:0000313" key="17">
    <source>
        <dbReference type="Proteomes" id="UP001530315"/>
    </source>
</evidence>